<keyword evidence="4" id="KW-1185">Reference proteome</keyword>
<reference evidence="3" key="1">
    <citation type="submission" date="2021-03" db="EMBL/GenBank/DDBJ databases">
        <title>Evolutionary innovations through gain and loss of genes in the ectomycorrhizal Boletales.</title>
        <authorList>
            <person name="Wu G."/>
            <person name="Miyauchi S."/>
            <person name="Morin E."/>
            <person name="Yang Z.-L."/>
            <person name="Xu J."/>
            <person name="Martin F.M."/>
        </authorList>
    </citation>
    <scope>NUCLEOTIDE SEQUENCE</scope>
    <source>
        <strain evidence="3">BR01</strain>
    </source>
</reference>
<organism evidence="3 4">
    <name type="scientific">Boletus reticuloceps</name>
    <dbReference type="NCBI Taxonomy" id="495285"/>
    <lineage>
        <taxon>Eukaryota</taxon>
        <taxon>Fungi</taxon>
        <taxon>Dikarya</taxon>
        <taxon>Basidiomycota</taxon>
        <taxon>Agaricomycotina</taxon>
        <taxon>Agaricomycetes</taxon>
        <taxon>Agaricomycetidae</taxon>
        <taxon>Boletales</taxon>
        <taxon>Boletineae</taxon>
        <taxon>Boletaceae</taxon>
        <taxon>Boletoideae</taxon>
        <taxon>Boletus</taxon>
    </lineage>
</organism>
<dbReference type="Proteomes" id="UP000683000">
    <property type="component" value="Unassembled WGS sequence"/>
</dbReference>
<evidence type="ECO:0000256" key="2">
    <source>
        <dbReference type="SAM" id="Phobius"/>
    </source>
</evidence>
<feature type="compositionally biased region" description="Polar residues" evidence="1">
    <location>
        <begin position="347"/>
        <end position="359"/>
    </location>
</feature>
<keyword evidence="2" id="KW-0812">Transmembrane</keyword>
<comment type="caution">
    <text evidence="3">The sequence shown here is derived from an EMBL/GenBank/DDBJ whole genome shotgun (WGS) entry which is preliminary data.</text>
</comment>
<feature type="transmembrane region" description="Helical" evidence="2">
    <location>
        <begin position="12"/>
        <end position="30"/>
    </location>
</feature>
<feature type="region of interest" description="Disordered" evidence="1">
    <location>
        <begin position="306"/>
        <end position="359"/>
    </location>
</feature>
<feature type="compositionally biased region" description="Low complexity" evidence="1">
    <location>
        <begin position="68"/>
        <end position="89"/>
    </location>
</feature>
<dbReference type="AlphaFoldDB" id="A0A8I3A6H6"/>
<gene>
    <name evidence="3" type="ORF">JVT61DRAFT_6666</name>
</gene>
<name>A0A8I3A6H6_9AGAM</name>
<protein>
    <submittedName>
        <fullName evidence="3">Uncharacterized protein</fullName>
    </submittedName>
</protein>
<proteinExistence type="predicted"/>
<accession>A0A8I3A6H6</accession>
<dbReference type="OrthoDB" id="2674721at2759"/>
<sequence length="434" mass="46179">MPQPADIQRPPGCLMALWLAVIGFIGSLFSKSPSAASLPIPVTTRSRNTPFAWPTSATVRVTPLKRPSATTSPISSSARTSSHACRSRSVTPKRPLADPIFHPPPSPFPNISLSGIFATPQSLVSSPDIEIGRLSFASPPQVQPLTPTTPSPLRRSHGIPSPSFHTLHSRSPSSAVIVQLDRSTISPTTMSDGSLEVISLGDPPAFVGSPVKVADTSRLPSPWSPTGKVASSDVWMSVEGFLMNATGPILYNSAQSESQDNSLAFSTVTLSPPWISTAALYSSCPALDAFGISVFVGLDKMGDQGKNVDIKDNSTSTLESNQVRDETRPTVTNKDFQTPRKRRDTLPSVTSHTNSQSARATKCLSTPLAKLDNVEISHVRSATSFSSMAYELRMGLFADGRSITAFENIISLLDQASPESTTPHHDAVQPVVAG</sequence>
<dbReference type="EMBL" id="JAGFBS010000022">
    <property type="protein sequence ID" value="KAG6373508.1"/>
    <property type="molecule type" value="Genomic_DNA"/>
</dbReference>
<feature type="region of interest" description="Disordered" evidence="1">
    <location>
        <begin position="64"/>
        <end position="96"/>
    </location>
</feature>
<feature type="compositionally biased region" description="Low complexity" evidence="1">
    <location>
        <begin position="138"/>
        <end position="153"/>
    </location>
</feature>
<keyword evidence="2" id="KW-0472">Membrane</keyword>
<evidence type="ECO:0000256" key="1">
    <source>
        <dbReference type="SAM" id="MobiDB-lite"/>
    </source>
</evidence>
<keyword evidence="2" id="KW-1133">Transmembrane helix</keyword>
<feature type="region of interest" description="Disordered" evidence="1">
    <location>
        <begin position="138"/>
        <end position="170"/>
    </location>
</feature>
<evidence type="ECO:0000313" key="3">
    <source>
        <dbReference type="EMBL" id="KAG6373508.1"/>
    </source>
</evidence>
<evidence type="ECO:0000313" key="4">
    <source>
        <dbReference type="Proteomes" id="UP000683000"/>
    </source>
</evidence>